<dbReference type="EMBL" id="SNRX01000097">
    <property type="protein sequence ID" value="KAA6300342.1"/>
    <property type="molecule type" value="Genomic_DNA"/>
</dbReference>
<evidence type="ECO:0000256" key="1">
    <source>
        <dbReference type="ARBA" id="ARBA00022729"/>
    </source>
</evidence>
<organism evidence="5 6">
    <name type="scientific">Candidatus Ordinivivax streblomastigis</name>
    <dbReference type="NCBI Taxonomy" id="2540710"/>
    <lineage>
        <taxon>Bacteria</taxon>
        <taxon>Pseudomonadati</taxon>
        <taxon>Bacteroidota</taxon>
        <taxon>Bacteroidia</taxon>
        <taxon>Bacteroidales</taxon>
        <taxon>Candidatus Ordinivivax</taxon>
    </lineage>
</organism>
<sequence length="572" mass="64005">MIKIFRFLVSCLLSGILFTVYANEPAVRFAVISDTHFGNPVALTKVPQSLKVLLSKKPVVDAIFVVGDLTNNGTREQYEQLMSVFADKSLIPEGVTVYLMMGNNHDKTNEAGREYFLEITGQPLRYYADIHGFPFIAFSEGGGDLNEFNKDAKQWLEKTMADAAKKYPGKPIFSFSHVSPLNTCYGTLSSEGWGTGLFLPVYNQYPQAVVFGGHSHFPIGDPRSINQQTFTSINDGGLYYSEVAFGEITMGIHPENNNHVAEGLIVNVFSNNDIEIERWDTYRDEEILPRWKMNAPYDGSQFRYKGYNGLPVPAFASGAKLTGKQDGNRYEVTFPQATDNDVVFRYFIEFLENDKVVYSYSKFSQFYLNSEMPKVLSQTLSGLPYGKTLTPRIVAADSYNNRSEPLTGEVFTLPRYAPDRKTKLPVACSDMTTGSYLNAFSVEAKLKVTTEQQFISPFKQTENGRPGFNKAADGRITFSVPIGKRNKTVVCPVILNAGQEYHLVATYEKAAGKLQLYVNGALVGEETVVATDFPVFPNDKFSLPADISVYNNALSNDEIWLLYRKSKVRDTR</sequence>
<keyword evidence="5" id="KW-0378">Hydrolase</keyword>
<reference evidence="5 6" key="1">
    <citation type="submission" date="2019-03" db="EMBL/GenBank/DDBJ databases">
        <title>Single cell metagenomics reveals metabolic interactions within the superorganism composed of flagellate Streblomastix strix and complex community of Bacteroidetes bacteria on its surface.</title>
        <authorList>
            <person name="Treitli S.C."/>
            <person name="Kolisko M."/>
            <person name="Husnik F."/>
            <person name="Keeling P."/>
            <person name="Hampl V."/>
        </authorList>
    </citation>
    <scope>NUCLEOTIDE SEQUENCE [LARGE SCALE GENOMIC DNA]</scope>
    <source>
        <strain evidence="5">St1</strain>
    </source>
</reference>
<name>A0A5M8NU18_9BACT</name>
<dbReference type="InterPro" id="IPR006558">
    <property type="entry name" value="LamG-like"/>
</dbReference>
<feature type="signal peptide" evidence="3">
    <location>
        <begin position="1"/>
        <end position="22"/>
    </location>
</feature>
<evidence type="ECO:0000256" key="3">
    <source>
        <dbReference type="SAM" id="SignalP"/>
    </source>
</evidence>
<feature type="chain" id="PRO_5024451899" evidence="3">
    <location>
        <begin position="23"/>
        <end position="572"/>
    </location>
</feature>
<dbReference type="SUPFAM" id="SSF49899">
    <property type="entry name" value="Concanavalin A-like lectins/glucanases"/>
    <property type="match status" value="1"/>
</dbReference>
<proteinExistence type="predicted"/>
<dbReference type="Gene3D" id="2.60.120.200">
    <property type="match status" value="1"/>
</dbReference>
<dbReference type="InterPro" id="IPR013320">
    <property type="entry name" value="ConA-like_dom_sf"/>
</dbReference>
<dbReference type="GO" id="GO:0005975">
    <property type="term" value="P:carbohydrate metabolic process"/>
    <property type="evidence" value="ECO:0007669"/>
    <property type="project" value="UniProtKB-ARBA"/>
</dbReference>
<evidence type="ECO:0000259" key="4">
    <source>
        <dbReference type="SMART" id="SM00560"/>
    </source>
</evidence>
<keyword evidence="2" id="KW-1015">Disulfide bond</keyword>
<dbReference type="Pfam" id="PF13385">
    <property type="entry name" value="Laminin_G_3"/>
    <property type="match status" value="1"/>
</dbReference>
<accession>A0A5M8NU18</accession>
<dbReference type="InterPro" id="IPR029052">
    <property type="entry name" value="Metallo-depent_PP-like"/>
</dbReference>
<dbReference type="EC" id="3.1.4.53" evidence="5"/>
<comment type="caution">
    <text evidence="5">The sequence shown here is derived from an EMBL/GenBank/DDBJ whole genome shotgun (WGS) entry which is preliminary data.</text>
</comment>
<gene>
    <name evidence="5" type="ORF">EZS26_003517</name>
</gene>
<dbReference type="GO" id="GO:0004115">
    <property type="term" value="F:3',5'-cyclic-AMP phosphodiesterase activity"/>
    <property type="evidence" value="ECO:0007669"/>
    <property type="project" value="UniProtKB-EC"/>
</dbReference>
<dbReference type="InterPro" id="IPR004843">
    <property type="entry name" value="Calcineurin-like_PHP"/>
</dbReference>
<evidence type="ECO:0000313" key="6">
    <source>
        <dbReference type="Proteomes" id="UP000324575"/>
    </source>
</evidence>
<evidence type="ECO:0000256" key="2">
    <source>
        <dbReference type="ARBA" id="ARBA00023157"/>
    </source>
</evidence>
<keyword evidence="1 3" id="KW-0732">Signal</keyword>
<dbReference type="SMART" id="SM00560">
    <property type="entry name" value="LamGL"/>
    <property type="match status" value="1"/>
</dbReference>
<feature type="domain" description="LamG-like jellyroll fold" evidence="4">
    <location>
        <begin position="438"/>
        <end position="557"/>
    </location>
</feature>
<dbReference type="Pfam" id="PF00149">
    <property type="entry name" value="Metallophos"/>
    <property type="match status" value="1"/>
</dbReference>
<dbReference type="Proteomes" id="UP000324575">
    <property type="component" value="Unassembled WGS sequence"/>
</dbReference>
<protein>
    <submittedName>
        <fullName evidence="5">5'-cyclic adenosine monophosphate phosphodiesterase CpdA</fullName>
        <ecNumber evidence="5">3.1.4.53</ecNumber>
    </submittedName>
</protein>
<dbReference type="GO" id="GO:0004553">
    <property type="term" value="F:hydrolase activity, hydrolyzing O-glycosyl compounds"/>
    <property type="evidence" value="ECO:0007669"/>
    <property type="project" value="UniProtKB-ARBA"/>
</dbReference>
<dbReference type="Gene3D" id="3.60.21.10">
    <property type="match status" value="1"/>
</dbReference>
<dbReference type="AlphaFoldDB" id="A0A5M8NU18"/>
<evidence type="ECO:0000313" key="5">
    <source>
        <dbReference type="EMBL" id="KAA6300342.1"/>
    </source>
</evidence>
<dbReference type="SUPFAM" id="SSF56300">
    <property type="entry name" value="Metallo-dependent phosphatases"/>
    <property type="match status" value="1"/>
</dbReference>